<evidence type="ECO:0000256" key="3">
    <source>
        <dbReference type="PIRSR" id="PIRSR004848-1"/>
    </source>
</evidence>
<dbReference type="SUPFAM" id="SSF51419">
    <property type="entry name" value="PLP-binding barrel"/>
    <property type="match status" value="1"/>
</dbReference>
<dbReference type="HAMAP" id="MF_02087">
    <property type="entry name" value="PLP_homeostasis"/>
    <property type="match status" value="1"/>
</dbReference>
<dbReference type="Proteomes" id="UP000008522">
    <property type="component" value="Chromosome"/>
</dbReference>
<name>G0EPY0_BRAIP</name>
<comment type="function">
    <text evidence="2">Pyridoxal 5'-phosphate (PLP)-binding protein, which is involved in PLP homeostasis.</text>
</comment>
<dbReference type="InterPro" id="IPR001608">
    <property type="entry name" value="Ala_racemase_N"/>
</dbReference>
<dbReference type="NCBIfam" id="TIGR00044">
    <property type="entry name" value="YggS family pyridoxal phosphate-dependent enzyme"/>
    <property type="match status" value="1"/>
</dbReference>
<accession>G0EPY0</accession>
<sequence length="239" mass="27325">MIKPKEVTMNRNEILERYNQILNNINAAKQKYNIEYDINVVAVSKYSSIETIKEFLSLDIDLPLGESKAQSLRDRAGEIAQLKNNVKWHFIGRIQSNKVKYIVRYADLIQSVDSVEIAEYINKEAIKNNKVQNILLQFNISDEDQKGGFNINNYIDIYENIIKMSNISVKGLMGIGKDSENLLLIEEEFEKLNTIYKSINLKYNNPLSILSMGMSSDYELAIKHGSNMIRIGSSFLGNS</sequence>
<proteinExistence type="inferred from homology"/>
<evidence type="ECO:0000256" key="1">
    <source>
        <dbReference type="ARBA" id="ARBA00022898"/>
    </source>
</evidence>
<dbReference type="Gene3D" id="3.20.20.10">
    <property type="entry name" value="Alanine racemase"/>
    <property type="match status" value="1"/>
</dbReference>
<dbReference type="PANTHER" id="PTHR10146:SF14">
    <property type="entry name" value="PYRIDOXAL PHOSPHATE HOMEOSTASIS PROTEIN"/>
    <property type="match status" value="1"/>
</dbReference>
<dbReference type="PANTHER" id="PTHR10146">
    <property type="entry name" value="PROLINE SYNTHETASE CO-TRANSCRIBED BACTERIAL HOMOLOG PROTEIN"/>
    <property type="match status" value="1"/>
</dbReference>
<evidence type="ECO:0000313" key="7">
    <source>
        <dbReference type="Proteomes" id="UP000008522"/>
    </source>
</evidence>
<dbReference type="InterPro" id="IPR029066">
    <property type="entry name" value="PLP-binding_barrel"/>
</dbReference>
<dbReference type="HOGENOM" id="CLU_059988_1_0_12"/>
<keyword evidence="7" id="KW-1185">Reference proteome</keyword>
<dbReference type="AlphaFoldDB" id="G0EPY0"/>
<evidence type="ECO:0000259" key="5">
    <source>
        <dbReference type="Pfam" id="PF01168"/>
    </source>
</evidence>
<comment type="cofactor">
    <cofactor evidence="3">
        <name>pyridoxal 5'-phosphate</name>
        <dbReference type="ChEBI" id="CHEBI:597326"/>
    </cofactor>
</comment>
<feature type="domain" description="Alanine racemase N-terminal" evidence="5">
    <location>
        <begin position="78"/>
        <end position="237"/>
    </location>
</feature>
<dbReference type="GO" id="GO:0030170">
    <property type="term" value="F:pyridoxal phosphate binding"/>
    <property type="evidence" value="ECO:0007669"/>
    <property type="project" value="UniProtKB-UniRule"/>
</dbReference>
<dbReference type="eggNOG" id="COG0325">
    <property type="taxonomic scope" value="Bacteria"/>
</dbReference>
<dbReference type="PIRSF" id="PIRSF004848">
    <property type="entry name" value="YBL036c_PLPDEIII"/>
    <property type="match status" value="1"/>
</dbReference>
<dbReference type="KEGG" id="bip:Bint_1421"/>
<comment type="similarity">
    <text evidence="2 4">Belongs to the pyridoxal phosphate-binding protein YggS/PROSC family.</text>
</comment>
<keyword evidence="1 2" id="KW-0663">Pyridoxal phosphate</keyword>
<dbReference type="PROSITE" id="PS01211">
    <property type="entry name" value="UPF0001"/>
    <property type="match status" value="1"/>
</dbReference>
<dbReference type="Pfam" id="PF01168">
    <property type="entry name" value="Ala_racemase_N"/>
    <property type="match status" value="1"/>
</dbReference>
<gene>
    <name evidence="6" type="ordered locus">Bint_1421</name>
</gene>
<feature type="modified residue" description="N6-(pyridoxal phosphate)lysine" evidence="2 3">
    <location>
        <position position="45"/>
    </location>
</feature>
<evidence type="ECO:0000313" key="6">
    <source>
        <dbReference type="EMBL" id="AEM22040.1"/>
    </source>
</evidence>
<dbReference type="PATRIC" id="fig|1045858.4.peg.1420"/>
<evidence type="ECO:0000256" key="2">
    <source>
        <dbReference type="HAMAP-Rule" id="MF_02087"/>
    </source>
</evidence>
<organism evidence="6 7">
    <name type="scientific">Brachyspira intermedia (strain ATCC 51140 / PWS/A)</name>
    <name type="common">Serpulina intermedia</name>
    <dbReference type="NCBI Taxonomy" id="1045858"/>
    <lineage>
        <taxon>Bacteria</taxon>
        <taxon>Pseudomonadati</taxon>
        <taxon>Spirochaetota</taxon>
        <taxon>Spirochaetia</taxon>
        <taxon>Brachyspirales</taxon>
        <taxon>Brachyspiraceae</taxon>
        <taxon>Brachyspira</taxon>
    </lineage>
</organism>
<protein>
    <recommendedName>
        <fullName evidence="2">Pyridoxal phosphate homeostasis protein</fullName>
        <shortName evidence="2">PLP homeostasis protein</shortName>
    </recommendedName>
</protein>
<dbReference type="EMBL" id="CP002874">
    <property type="protein sequence ID" value="AEM22040.1"/>
    <property type="molecule type" value="Genomic_DNA"/>
</dbReference>
<dbReference type="InterPro" id="IPR011078">
    <property type="entry name" value="PyrdxlP_homeostasis"/>
</dbReference>
<reference evidence="6 7" key="1">
    <citation type="journal article" date="2011" name="BMC Genomics">
        <title>Complete genome sequence of Brachyspira intermedia reveals unique genomic features in Brachyspira species and phage-mediated horizontal gene transfer.</title>
        <authorList>
            <person name="Hafstrom T."/>
            <person name="Jansson D.S."/>
            <person name="Segerman B."/>
        </authorList>
    </citation>
    <scope>NUCLEOTIDE SEQUENCE [LARGE SCALE GENOMIC DNA]</scope>
    <source>
        <strain evidence="7">ATCC 51140 / PWS/A</strain>
    </source>
</reference>
<evidence type="ECO:0000256" key="4">
    <source>
        <dbReference type="RuleBase" id="RU004514"/>
    </source>
</evidence>
<dbReference type="CDD" id="cd00635">
    <property type="entry name" value="PLPDE_III_YBL036c_like"/>
    <property type="match status" value="1"/>
</dbReference>